<dbReference type="Gene3D" id="3.30.497.10">
    <property type="entry name" value="Antithrombin, subunit I, domain 2"/>
    <property type="match status" value="1"/>
</dbReference>
<dbReference type="InterPro" id="IPR036186">
    <property type="entry name" value="Serpin_sf"/>
</dbReference>
<dbReference type="GO" id="GO:0004867">
    <property type="term" value="F:serine-type endopeptidase inhibitor activity"/>
    <property type="evidence" value="ECO:0007669"/>
    <property type="project" value="InterPro"/>
</dbReference>
<gene>
    <name evidence="4" type="ORF">RF11_14379</name>
</gene>
<keyword evidence="5" id="KW-1185">Reference proteome</keyword>
<evidence type="ECO:0000256" key="2">
    <source>
        <dbReference type="RuleBase" id="RU000411"/>
    </source>
</evidence>
<comment type="caution">
    <text evidence="4">The sequence shown here is derived from an EMBL/GenBank/DDBJ whole genome shotgun (WGS) entry which is preliminary data.</text>
</comment>
<feature type="domain" description="Serpin" evidence="3">
    <location>
        <begin position="1"/>
        <end position="241"/>
    </location>
</feature>
<accession>A0A0C2JPS0</accession>
<comment type="similarity">
    <text evidence="1 2">Belongs to the serpin family.</text>
</comment>
<name>A0A0C2JPS0_THEKT</name>
<reference evidence="4 5" key="1">
    <citation type="journal article" date="2014" name="Genome Biol. Evol.">
        <title>The genome of the myxosporean Thelohanellus kitauei shows adaptations to nutrient acquisition within its fish host.</title>
        <authorList>
            <person name="Yang Y."/>
            <person name="Xiong J."/>
            <person name="Zhou Z."/>
            <person name="Huo F."/>
            <person name="Miao W."/>
            <person name="Ran C."/>
            <person name="Liu Y."/>
            <person name="Zhang J."/>
            <person name="Feng J."/>
            <person name="Wang M."/>
            <person name="Wang M."/>
            <person name="Wang L."/>
            <person name="Yao B."/>
        </authorList>
    </citation>
    <scope>NUCLEOTIDE SEQUENCE [LARGE SCALE GENOMIC DNA]</scope>
    <source>
        <strain evidence="4">Wuqing</strain>
    </source>
</reference>
<dbReference type="InterPro" id="IPR042185">
    <property type="entry name" value="Serpin_sf_2"/>
</dbReference>
<dbReference type="InterPro" id="IPR000215">
    <property type="entry name" value="Serpin_fam"/>
</dbReference>
<evidence type="ECO:0000259" key="3">
    <source>
        <dbReference type="SMART" id="SM00093"/>
    </source>
</evidence>
<dbReference type="PANTHER" id="PTHR11461:SF211">
    <property type="entry name" value="GH10112P-RELATED"/>
    <property type="match status" value="1"/>
</dbReference>
<dbReference type="OrthoDB" id="671595at2759"/>
<proteinExistence type="inferred from homology"/>
<sequence length="244" mass="28742">MNEWVKYRTYGSIQHIFDGSTQSEKGMVFIHTLSYHVDWIDNFDSQLTLPEIFHFENNIIYAVYMMNQEGLHKIYDLRKNNFRVLFKPLKHGDLISAIVLPRILKNVQDILKSFKLNEMSIYYKDSKLINVRVKLPKFKIARHDDLVEALKKFEVTEIFDPHLSDFRTMTKYNVFIGNLIQVINVDIDDTNVTETDTTEDMEVDVENLPLTTNFYARWPFMFLIFSPSKNVILFSSIVMNPPVV</sequence>
<dbReference type="Proteomes" id="UP000031668">
    <property type="component" value="Unassembled WGS sequence"/>
</dbReference>
<evidence type="ECO:0000313" key="5">
    <source>
        <dbReference type="Proteomes" id="UP000031668"/>
    </source>
</evidence>
<dbReference type="PANTHER" id="PTHR11461">
    <property type="entry name" value="SERINE PROTEASE INHIBITOR, SERPIN"/>
    <property type="match status" value="1"/>
</dbReference>
<dbReference type="GO" id="GO:0005615">
    <property type="term" value="C:extracellular space"/>
    <property type="evidence" value="ECO:0007669"/>
    <property type="project" value="InterPro"/>
</dbReference>
<organism evidence="4 5">
    <name type="scientific">Thelohanellus kitauei</name>
    <name type="common">Myxosporean</name>
    <dbReference type="NCBI Taxonomy" id="669202"/>
    <lineage>
        <taxon>Eukaryota</taxon>
        <taxon>Metazoa</taxon>
        <taxon>Cnidaria</taxon>
        <taxon>Myxozoa</taxon>
        <taxon>Myxosporea</taxon>
        <taxon>Bivalvulida</taxon>
        <taxon>Platysporina</taxon>
        <taxon>Myxobolidae</taxon>
        <taxon>Thelohanellus</taxon>
    </lineage>
</organism>
<dbReference type="AlphaFoldDB" id="A0A0C2JPS0"/>
<dbReference type="SUPFAM" id="SSF56574">
    <property type="entry name" value="Serpins"/>
    <property type="match status" value="1"/>
</dbReference>
<dbReference type="InterPro" id="IPR042178">
    <property type="entry name" value="Serpin_sf_1"/>
</dbReference>
<evidence type="ECO:0000313" key="4">
    <source>
        <dbReference type="EMBL" id="KII71368.1"/>
    </source>
</evidence>
<dbReference type="EMBL" id="JWZT01001782">
    <property type="protein sequence ID" value="KII71368.1"/>
    <property type="molecule type" value="Genomic_DNA"/>
</dbReference>
<dbReference type="Pfam" id="PF00079">
    <property type="entry name" value="Serpin"/>
    <property type="match status" value="1"/>
</dbReference>
<protein>
    <submittedName>
        <fullName evidence="4">Serpin B11</fullName>
    </submittedName>
</protein>
<dbReference type="SMART" id="SM00093">
    <property type="entry name" value="SERPIN"/>
    <property type="match status" value="1"/>
</dbReference>
<dbReference type="OMA" id="NEMSIYY"/>
<evidence type="ECO:0000256" key="1">
    <source>
        <dbReference type="ARBA" id="ARBA00009500"/>
    </source>
</evidence>
<dbReference type="Gene3D" id="2.30.39.10">
    <property type="entry name" value="Alpha-1-antitrypsin, domain 1"/>
    <property type="match status" value="1"/>
</dbReference>
<dbReference type="InterPro" id="IPR023796">
    <property type="entry name" value="Serpin_dom"/>
</dbReference>